<proteinExistence type="predicted"/>
<evidence type="ECO:0000313" key="2">
    <source>
        <dbReference type="EMBL" id="KAG0307325.1"/>
    </source>
</evidence>
<sequence length="301" mass="32551">MQPHQQRRRRPASLGVSRQSHEEMAFDVTGIGFRQRDRNIGRASRQFTLPSFRGTYIPESLLAGPPPPPLSIEPRRASVSTATLATLPSMSPILTRAPQDEPGVMSHLGSESPVAPVLIAATIQTTSAAGSTSMTASIISFEEYRFPDERSPSFSNFGQNVTQHARVSTQRAIHPLSPLHPDYRHPDDLYNASIPSPNEDGPVFASMEGFSRGNANVPIGFKTASRRESRPAIFAVEPPLVTATTTSFGKNTTGSMKRSTPELRIVTAIKTIVPPPQIPIPTLPMTPFSSTMAAVSSLTDI</sequence>
<feature type="region of interest" description="Disordered" evidence="1">
    <location>
        <begin position="1"/>
        <end position="21"/>
    </location>
</feature>
<feature type="compositionally biased region" description="Basic residues" evidence="1">
    <location>
        <begin position="1"/>
        <end position="11"/>
    </location>
</feature>
<reference evidence="2" key="1">
    <citation type="journal article" date="2020" name="Fungal Divers.">
        <title>Resolving the Mortierellaceae phylogeny through synthesis of multi-gene phylogenetics and phylogenomics.</title>
        <authorList>
            <person name="Vandepol N."/>
            <person name="Liber J."/>
            <person name="Desiro A."/>
            <person name="Na H."/>
            <person name="Kennedy M."/>
            <person name="Barry K."/>
            <person name="Grigoriev I.V."/>
            <person name="Miller A.N."/>
            <person name="O'Donnell K."/>
            <person name="Stajich J.E."/>
            <person name="Bonito G."/>
        </authorList>
    </citation>
    <scope>NUCLEOTIDE SEQUENCE</scope>
    <source>
        <strain evidence="2">REB-010B</strain>
    </source>
</reference>
<dbReference type="EMBL" id="JAAAIP010001380">
    <property type="protein sequence ID" value="KAG0307325.1"/>
    <property type="molecule type" value="Genomic_DNA"/>
</dbReference>
<name>A0A9P6R0X8_9FUNG</name>
<organism evidence="2 3">
    <name type="scientific">Dissophora globulifera</name>
    <dbReference type="NCBI Taxonomy" id="979702"/>
    <lineage>
        <taxon>Eukaryota</taxon>
        <taxon>Fungi</taxon>
        <taxon>Fungi incertae sedis</taxon>
        <taxon>Mucoromycota</taxon>
        <taxon>Mortierellomycotina</taxon>
        <taxon>Mortierellomycetes</taxon>
        <taxon>Mortierellales</taxon>
        <taxon>Mortierellaceae</taxon>
        <taxon>Dissophora</taxon>
    </lineage>
</organism>
<evidence type="ECO:0000313" key="3">
    <source>
        <dbReference type="Proteomes" id="UP000738325"/>
    </source>
</evidence>
<accession>A0A9P6R0X8</accession>
<comment type="caution">
    <text evidence="2">The sequence shown here is derived from an EMBL/GenBank/DDBJ whole genome shotgun (WGS) entry which is preliminary data.</text>
</comment>
<keyword evidence="3" id="KW-1185">Reference proteome</keyword>
<evidence type="ECO:0000256" key="1">
    <source>
        <dbReference type="SAM" id="MobiDB-lite"/>
    </source>
</evidence>
<gene>
    <name evidence="2" type="ORF">BGZ99_001483</name>
</gene>
<dbReference type="Proteomes" id="UP000738325">
    <property type="component" value="Unassembled WGS sequence"/>
</dbReference>
<dbReference type="AlphaFoldDB" id="A0A9P6R0X8"/>
<protein>
    <submittedName>
        <fullName evidence="2">Uncharacterized protein</fullName>
    </submittedName>
</protein>
<dbReference type="OrthoDB" id="10624358at2759"/>